<name>A0A0F9D3P4_9ZZZZ</name>
<proteinExistence type="predicted"/>
<feature type="compositionally biased region" description="Basic residues" evidence="1">
    <location>
        <begin position="238"/>
        <end position="248"/>
    </location>
</feature>
<gene>
    <name evidence="2" type="ORF">LCGC14_2247970</name>
</gene>
<dbReference type="EMBL" id="LAZR01030582">
    <property type="protein sequence ID" value="KKL56184.1"/>
    <property type="molecule type" value="Genomic_DNA"/>
</dbReference>
<evidence type="ECO:0000256" key="1">
    <source>
        <dbReference type="SAM" id="MobiDB-lite"/>
    </source>
</evidence>
<sequence length="248" mass="27011">MNARVLLAGSVALIAALAAQAQGQPTPATKPTTKPTTRGAKPPWTVIRTAEYAVAVPSRWRRRGPILRHVIYANGDGLAGPVVDETGAPIQIGMSVERYGTTRDTPSAGANRSMKNLQRNPRLKVLAKDPVKSLKLADGAQAALIRVLLRKDGSRKSLQLKLYARDPKSRGWVVSAWIVTGIDSRFIERNRALETRLRAHVTSICFNPAKFSPKALAAAYRPAQTQPATTSQPGTNSQRKRNVGRRRL</sequence>
<accession>A0A0F9D3P4</accession>
<reference evidence="2" key="1">
    <citation type="journal article" date="2015" name="Nature">
        <title>Complex archaea that bridge the gap between prokaryotes and eukaryotes.</title>
        <authorList>
            <person name="Spang A."/>
            <person name="Saw J.H."/>
            <person name="Jorgensen S.L."/>
            <person name="Zaremba-Niedzwiedzka K."/>
            <person name="Martijn J."/>
            <person name="Lind A.E."/>
            <person name="van Eijk R."/>
            <person name="Schleper C."/>
            <person name="Guy L."/>
            <person name="Ettema T.J."/>
        </authorList>
    </citation>
    <scope>NUCLEOTIDE SEQUENCE</scope>
</reference>
<feature type="region of interest" description="Disordered" evidence="1">
    <location>
        <begin position="20"/>
        <end position="41"/>
    </location>
</feature>
<feature type="region of interest" description="Disordered" evidence="1">
    <location>
        <begin position="218"/>
        <end position="248"/>
    </location>
</feature>
<organism evidence="2">
    <name type="scientific">marine sediment metagenome</name>
    <dbReference type="NCBI Taxonomy" id="412755"/>
    <lineage>
        <taxon>unclassified sequences</taxon>
        <taxon>metagenomes</taxon>
        <taxon>ecological metagenomes</taxon>
    </lineage>
</organism>
<feature type="compositionally biased region" description="Polar residues" evidence="1">
    <location>
        <begin position="223"/>
        <end position="237"/>
    </location>
</feature>
<evidence type="ECO:0000313" key="2">
    <source>
        <dbReference type="EMBL" id="KKL56184.1"/>
    </source>
</evidence>
<dbReference type="AlphaFoldDB" id="A0A0F9D3P4"/>
<protein>
    <submittedName>
        <fullName evidence="2">Uncharacterized protein</fullName>
    </submittedName>
</protein>
<comment type="caution">
    <text evidence="2">The sequence shown here is derived from an EMBL/GenBank/DDBJ whole genome shotgun (WGS) entry which is preliminary data.</text>
</comment>